<gene>
    <name evidence="1" type="ORF">AUK13_00350</name>
</gene>
<sequence>MNKILIIAAHPDDEILGVGGTILKHVAQGNEVNLLILGDGETSKDSMPDVEKKAAQARKAAEFLGAKNLILKKLPDQKFDSLPMLDIIKQIESIIVQIQPEIVYTHHPYDLNIDHRLTFKALLTACRPQPHFPVKKILAFETLSSTEWQIKDGAHLFCPTHYENIETFIDKKIAALKIYSEELREFPHPRSLEGIRILAQYRGMEAGYQYAEAFQLIRNLND</sequence>
<dbReference type="InterPro" id="IPR024078">
    <property type="entry name" value="LmbE-like_dom_sf"/>
</dbReference>
<dbReference type="PANTHER" id="PTHR12993:SF11">
    <property type="entry name" value="N-ACETYLGLUCOSAMINYL-PHOSPHATIDYLINOSITOL DE-N-ACETYLASE"/>
    <property type="match status" value="1"/>
</dbReference>
<protein>
    <recommendedName>
        <fullName evidence="3">GlcNAc-PI de-N-acetylase</fullName>
    </recommendedName>
</protein>
<dbReference type="Proteomes" id="UP000183922">
    <property type="component" value="Unassembled WGS sequence"/>
</dbReference>
<accession>A0A1J5FM68</accession>
<dbReference type="InterPro" id="IPR003737">
    <property type="entry name" value="GlcNAc_PI_deacetylase-related"/>
</dbReference>
<proteinExistence type="predicted"/>
<name>A0A1J5FM68_9BACT</name>
<dbReference type="GO" id="GO:0016811">
    <property type="term" value="F:hydrolase activity, acting on carbon-nitrogen (but not peptide) bonds, in linear amides"/>
    <property type="evidence" value="ECO:0007669"/>
    <property type="project" value="TreeGrafter"/>
</dbReference>
<dbReference type="STRING" id="1805236.AUK13_00350"/>
<reference evidence="1 2" key="1">
    <citation type="journal article" date="2016" name="Environ. Microbiol.">
        <title>Genomic resolution of a cold subsurface aquifer community provides metabolic insights for novel microbes adapted to high CO concentrations.</title>
        <authorList>
            <person name="Probst A.J."/>
            <person name="Castelle C.J."/>
            <person name="Singh A."/>
            <person name="Brown C.T."/>
            <person name="Anantharaman K."/>
            <person name="Sharon I."/>
            <person name="Hug L.A."/>
            <person name="Burstein D."/>
            <person name="Emerson J.B."/>
            <person name="Thomas B.C."/>
            <person name="Banfield J.F."/>
        </authorList>
    </citation>
    <scope>NUCLEOTIDE SEQUENCE [LARGE SCALE GENOMIC DNA]</scope>
    <source>
        <strain evidence="1">CG2_30_39_24</strain>
    </source>
</reference>
<organism evidence="1 2">
    <name type="scientific">Candidatus Kuenenbacteria bacterium CG2_30_39_24</name>
    <dbReference type="NCBI Taxonomy" id="1805236"/>
    <lineage>
        <taxon>Bacteria</taxon>
        <taxon>Candidatus Kueneniibacteriota</taxon>
    </lineage>
</organism>
<dbReference type="Gene3D" id="3.40.50.10320">
    <property type="entry name" value="LmbE-like"/>
    <property type="match status" value="1"/>
</dbReference>
<evidence type="ECO:0008006" key="3">
    <source>
        <dbReference type="Google" id="ProtNLM"/>
    </source>
</evidence>
<dbReference type="PANTHER" id="PTHR12993">
    <property type="entry name" value="N-ACETYLGLUCOSAMINYL-PHOSPHATIDYLINOSITOL DE-N-ACETYLASE-RELATED"/>
    <property type="match status" value="1"/>
</dbReference>
<dbReference type="Pfam" id="PF02585">
    <property type="entry name" value="PIG-L"/>
    <property type="match status" value="1"/>
</dbReference>
<evidence type="ECO:0000313" key="2">
    <source>
        <dbReference type="Proteomes" id="UP000183922"/>
    </source>
</evidence>
<dbReference type="EMBL" id="MNYR01000007">
    <property type="protein sequence ID" value="OIP56742.1"/>
    <property type="molecule type" value="Genomic_DNA"/>
</dbReference>
<evidence type="ECO:0000313" key="1">
    <source>
        <dbReference type="EMBL" id="OIP56742.1"/>
    </source>
</evidence>
<comment type="caution">
    <text evidence="1">The sequence shown here is derived from an EMBL/GenBank/DDBJ whole genome shotgun (WGS) entry which is preliminary data.</text>
</comment>
<dbReference type="SUPFAM" id="SSF102588">
    <property type="entry name" value="LmbE-like"/>
    <property type="match status" value="1"/>
</dbReference>
<dbReference type="AlphaFoldDB" id="A0A1J5FM68"/>